<keyword evidence="1" id="KW-0732">Signal</keyword>
<gene>
    <name evidence="2" type="ORF">ACK2TP_02855</name>
</gene>
<dbReference type="RefSeq" id="WP_263413752.1">
    <property type="nucleotide sequence ID" value="NZ_BAABBH010000001.1"/>
</dbReference>
<organism evidence="2 3">
    <name type="scientific">Terriglobus aquaticus</name>
    <dbReference type="NCBI Taxonomy" id="940139"/>
    <lineage>
        <taxon>Bacteria</taxon>
        <taxon>Pseudomonadati</taxon>
        <taxon>Acidobacteriota</taxon>
        <taxon>Terriglobia</taxon>
        <taxon>Terriglobales</taxon>
        <taxon>Acidobacteriaceae</taxon>
        <taxon>Terriglobus</taxon>
    </lineage>
</organism>
<feature type="signal peptide" evidence="1">
    <location>
        <begin position="1"/>
        <end position="18"/>
    </location>
</feature>
<proteinExistence type="predicted"/>
<sequence length="136" mass="15071">MRFACPTLAALIAGPLMLAQTAPSFNVHQVFVQDDEDHPAINTPQAIAAFEQRHRDRSQQVRDLLAKGQITSADQLYDAAWVLQHGETADDYLLAHILAVDALAKGNTNAKWLTAATLDRYLQLARTRSCSERSTR</sequence>
<comment type="caution">
    <text evidence="2">The sequence shown here is derived from an EMBL/GenBank/DDBJ whole genome shotgun (WGS) entry which is preliminary data.</text>
</comment>
<evidence type="ECO:0008006" key="4">
    <source>
        <dbReference type="Google" id="ProtNLM"/>
    </source>
</evidence>
<accession>A0ABW9KG42</accession>
<dbReference type="Proteomes" id="UP001634747">
    <property type="component" value="Unassembled WGS sequence"/>
</dbReference>
<evidence type="ECO:0000313" key="2">
    <source>
        <dbReference type="EMBL" id="MFN2974690.1"/>
    </source>
</evidence>
<protein>
    <recommendedName>
        <fullName evidence="4">Sel1 repeat family protein</fullName>
    </recommendedName>
</protein>
<keyword evidence="3" id="KW-1185">Reference proteome</keyword>
<evidence type="ECO:0000256" key="1">
    <source>
        <dbReference type="SAM" id="SignalP"/>
    </source>
</evidence>
<dbReference type="EMBL" id="JBJYXY010000001">
    <property type="protein sequence ID" value="MFN2974690.1"/>
    <property type="molecule type" value="Genomic_DNA"/>
</dbReference>
<name>A0ABW9KG42_9BACT</name>
<evidence type="ECO:0000313" key="3">
    <source>
        <dbReference type="Proteomes" id="UP001634747"/>
    </source>
</evidence>
<reference evidence="2 3" key="1">
    <citation type="submission" date="2024-12" db="EMBL/GenBank/DDBJ databases">
        <authorList>
            <person name="Lee Y."/>
        </authorList>
    </citation>
    <scope>NUCLEOTIDE SEQUENCE [LARGE SCALE GENOMIC DNA]</scope>
    <source>
        <strain evidence="2 3">03SUJ4</strain>
    </source>
</reference>
<feature type="chain" id="PRO_5046599559" description="Sel1 repeat family protein" evidence="1">
    <location>
        <begin position="19"/>
        <end position="136"/>
    </location>
</feature>